<gene>
    <name evidence="3" type="ORF">SAMEA4412665_01220</name>
</gene>
<dbReference type="eggNOG" id="ENOG503357V">
    <property type="taxonomic scope" value="Bacteria"/>
</dbReference>
<dbReference type="InterPro" id="IPR054343">
    <property type="entry name" value="TY-Chap_M"/>
</dbReference>
<accession>A0A239WLL1</accession>
<evidence type="ECO:0000259" key="2">
    <source>
        <dbReference type="Pfam" id="PF22552"/>
    </source>
</evidence>
<protein>
    <recommendedName>
        <fullName evidence="5">YbjN domain-containing protein</fullName>
    </recommendedName>
</protein>
<evidence type="ECO:0000259" key="1">
    <source>
        <dbReference type="Pfam" id="PF22551"/>
    </source>
</evidence>
<dbReference type="EMBL" id="LT906441">
    <property type="protein sequence ID" value="SNV35391.1"/>
    <property type="molecule type" value="Genomic_DNA"/>
</dbReference>
<dbReference type="Pfam" id="PF22552">
    <property type="entry name" value="TY-Chap3"/>
    <property type="match status" value="1"/>
</dbReference>
<dbReference type="AlphaFoldDB" id="A0A239WLL1"/>
<evidence type="ECO:0000313" key="3">
    <source>
        <dbReference type="EMBL" id="SNV35391.1"/>
    </source>
</evidence>
<organism evidence="3 4">
    <name type="scientific">Cutibacterium granulosum</name>
    <dbReference type="NCBI Taxonomy" id="33011"/>
    <lineage>
        <taxon>Bacteria</taxon>
        <taxon>Bacillati</taxon>
        <taxon>Actinomycetota</taxon>
        <taxon>Actinomycetes</taxon>
        <taxon>Propionibacteriales</taxon>
        <taxon>Propionibacteriaceae</taxon>
        <taxon>Cutibacterium</taxon>
    </lineage>
</organism>
<feature type="domain" description="TY-Chap N-terminal" evidence="2">
    <location>
        <begin position="17"/>
        <end position="162"/>
    </location>
</feature>
<dbReference type="Pfam" id="PF22551">
    <property type="entry name" value="TY-Chap1"/>
    <property type="match status" value="1"/>
</dbReference>
<name>A0A239WLL1_9ACTN</name>
<sequence>MDEPADFDFDLDRSTEQAWAQFTERLAEVVSVIDDNGSLTIGTPSLRDEMVPYVRFVQIDPDDPRDDARIVLQASSNAHLGPSSQLTQPQVEEMTRLGWQLPDEEELPNDGRLNRTGNPAHEEALAHGDFWVLSSQNDCYDVAELAVTTLRTIFSVQHPVFLAPDQLAEVLQPQDDSELDGPVLAQQVADELTTMFGHPPFRDEEGDFAIRVGSTMVFIRATSDGEELLLFSVIVHDVDGRSRAVEVLNDLNVQSRYGRFALHQDRVLVTMSLMAKPFVPEHLHRAVRIMSQLSDGIDDELARKLHGRTTFDRDTEDWA</sequence>
<dbReference type="RefSeq" id="WP_065860899.1">
    <property type="nucleotide sequence ID" value="NZ_JAWMSH010000034.1"/>
</dbReference>
<evidence type="ECO:0008006" key="5">
    <source>
        <dbReference type="Google" id="ProtNLM"/>
    </source>
</evidence>
<dbReference type="Proteomes" id="UP000215332">
    <property type="component" value="Chromosome 1"/>
</dbReference>
<feature type="domain" description="TY-Chap central" evidence="1">
    <location>
        <begin position="184"/>
        <end position="312"/>
    </location>
</feature>
<evidence type="ECO:0000313" key="4">
    <source>
        <dbReference type="Proteomes" id="UP000215332"/>
    </source>
</evidence>
<dbReference type="InterPro" id="IPR054344">
    <property type="entry name" value="TY-Chap_N"/>
</dbReference>
<dbReference type="KEGG" id="cgrn:4412665_01220"/>
<dbReference type="Gene3D" id="3.30.1460.10">
    <property type="match status" value="1"/>
</dbReference>
<dbReference type="SUPFAM" id="SSF69635">
    <property type="entry name" value="Type III secretory system chaperone-like"/>
    <property type="match status" value="1"/>
</dbReference>
<proteinExistence type="predicted"/>
<reference evidence="3 4" key="1">
    <citation type="submission" date="2017-06" db="EMBL/GenBank/DDBJ databases">
        <authorList>
            <consortium name="Pathogen Informatics"/>
        </authorList>
    </citation>
    <scope>NUCLEOTIDE SEQUENCE [LARGE SCALE GENOMIC DNA]</scope>
    <source>
        <strain evidence="3 4">NCTC11865</strain>
    </source>
</reference>